<evidence type="ECO:0000313" key="3">
    <source>
        <dbReference type="Proteomes" id="UP001499909"/>
    </source>
</evidence>
<evidence type="ECO:0000256" key="1">
    <source>
        <dbReference type="SAM" id="MobiDB-lite"/>
    </source>
</evidence>
<protein>
    <recommendedName>
        <fullName evidence="4">Transposase IS4-like domain-containing protein</fullName>
    </recommendedName>
</protein>
<reference evidence="3" key="1">
    <citation type="journal article" date="2019" name="Int. J. Syst. Evol. Microbiol.">
        <title>The Global Catalogue of Microorganisms (GCM) 10K type strain sequencing project: providing services to taxonomists for standard genome sequencing and annotation.</title>
        <authorList>
            <consortium name="The Broad Institute Genomics Platform"/>
            <consortium name="The Broad Institute Genome Sequencing Center for Infectious Disease"/>
            <person name="Wu L."/>
            <person name="Ma J."/>
        </authorList>
    </citation>
    <scope>NUCLEOTIDE SEQUENCE [LARGE SCALE GENOMIC DNA]</scope>
    <source>
        <strain evidence="3">JCM 17214</strain>
    </source>
</reference>
<feature type="compositionally biased region" description="Polar residues" evidence="1">
    <location>
        <begin position="26"/>
        <end position="35"/>
    </location>
</feature>
<dbReference type="Proteomes" id="UP001499909">
    <property type="component" value="Unassembled WGS sequence"/>
</dbReference>
<keyword evidence="3" id="KW-1185">Reference proteome</keyword>
<dbReference type="PANTHER" id="PTHR30007">
    <property type="entry name" value="PHP DOMAIN PROTEIN"/>
    <property type="match status" value="1"/>
</dbReference>
<accession>A0ABP7NQM1</accession>
<dbReference type="PANTHER" id="PTHR30007:SF0">
    <property type="entry name" value="TRANSPOSASE"/>
    <property type="match status" value="1"/>
</dbReference>
<sequence length="93" mass="10005">MAVCPWRGGNKQKNAQPTATVPDGQSVKNTATSTRHVGHDAGKRLKGRKRFFLADTHNNILAGFVVAAHCHDEATAARVWDALAVGNELLDCL</sequence>
<dbReference type="EMBL" id="BAABDH010000110">
    <property type="protein sequence ID" value="GAA3952143.1"/>
    <property type="molecule type" value="Genomic_DNA"/>
</dbReference>
<proteinExistence type="predicted"/>
<comment type="caution">
    <text evidence="2">The sequence shown here is derived from an EMBL/GenBank/DDBJ whole genome shotgun (WGS) entry which is preliminary data.</text>
</comment>
<organism evidence="2 3">
    <name type="scientific">Hymenobacter algoricola</name>
    <dbReference type="NCBI Taxonomy" id="486267"/>
    <lineage>
        <taxon>Bacteria</taxon>
        <taxon>Pseudomonadati</taxon>
        <taxon>Bacteroidota</taxon>
        <taxon>Cytophagia</taxon>
        <taxon>Cytophagales</taxon>
        <taxon>Hymenobacteraceae</taxon>
        <taxon>Hymenobacter</taxon>
    </lineage>
</organism>
<evidence type="ECO:0008006" key="4">
    <source>
        <dbReference type="Google" id="ProtNLM"/>
    </source>
</evidence>
<feature type="region of interest" description="Disordered" evidence="1">
    <location>
        <begin position="1"/>
        <end position="40"/>
    </location>
</feature>
<evidence type="ECO:0000313" key="2">
    <source>
        <dbReference type="EMBL" id="GAA3952143.1"/>
    </source>
</evidence>
<name>A0ABP7NQM1_9BACT</name>
<gene>
    <name evidence="2" type="ORF">GCM10022406_37410</name>
</gene>